<keyword evidence="4" id="KW-0677">Repeat</keyword>
<protein>
    <recommendedName>
        <fullName evidence="11">5'-3' exonuclease PLD3</fullName>
        <ecNumber evidence="10">3.1.16.1</ecNumber>
    </recommendedName>
    <alternativeName>
        <fullName evidence="12">Phospholipase D3</fullName>
    </alternativeName>
</protein>
<reference evidence="16" key="1">
    <citation type="journal article" date="2013" name="Nat. Genet.">
        <title>The draft genomes of soft-shell turtle and green sea turtle yield insights into the development and evolution of the turtle-specific body plan.</title>
        <authorList>
            <person name="Wang Z."/>
            <person name="Pascual-Anaya J."/>
            <person name="Zadissa A."/>
            <person name="Li W."/>
            <person name="Niimura Y."/>
            <person name="Huang Z."/>
            <person name="Li C."/>
            <person name="White S."/>
            <person name="Xiong Z."/>
            <person name="Fang D."/>
            <person name="Wang B."/>
            <person name="Ming Y."/>
            <person name="Chen Y."/>
            <person name="Zheng Y."/>
            <person name="Kuraku S."/>
            <person name="Pignatelli M."/>
            <person name="Herrero J."/>
            <person name="Beal K."/>
            <person name="Nozawa M."/>
            <person name="Li Q."/>
            <person name="Wang J."/>
            <person name="Zhang H."/>
            <person name="Yu L."/>
            <person name="Shigenobu S."/>
            <person name="Wang J."/>
            <person name="Liu J."/>
            <person name="Flicek P."/>
            <person name="Searle S."/>
            <person name="Wang J."/>
            <person name="Kuratani S."/>
            <person name="Yin Y."/>
            <person name="Aken B."/>
            <person name="Zhang G."/>
            <person name="Irie N."/>
        </authorList>
    </citation>
    <scope>NUCLEOTIDE SEQUENCE [LARGE SCALE GENOMIC DNA]</scope>
</reference>
<evidence type="ECO:0000256" key="1">
    <source>
        <dbReference type="ARBA" id="ARBA00004227"/>
    </source>
</evidence>
<evidence type="ECO:0000256" key="9">
    <source>
        <dbReference type="ARBA" id="ARBA00037858"/>
    </source>
</evidence>
<dbReference type="STRING" id="8469.M7AXE5"/>
<evidence type="ECO:0000256" key="13">
    <source>
        <dbReference type="SAM" id="Phobius"/>
    </source>
</evidence>
<evidence type="ECO:0000256" key="6">
    <source>
        <dbReference type="ARBA" id="ARBA00022839"/>
    </source>
</evidence>
<dbReference type="AlphaFoldDB" id="M7AXE5"/>
<dbReference type="InterPro" id="IPR032803">
    <property type="entry name" value="PLDc_3"/>
</dbReference>
<comment type="subcellular location">
    <subcellularLocation>
        <location evidence="9">Early endosome membrane</location>
        <topology evidence="9">Single-pass type II membrane protein</topology>
    </subcellularLocation>
    <subcellularLocation>
        <location evidence="8">Late endosome membrane</location>
        <topology evidence="8">Single-pass type II membrane protein</topology>
    </subcellularLocation>
    <subcellularLocation>
        <location evidence="1">Lysosome lumen</location>
    </subcellularLocation>
</comment>
<keyword evidence="5" id="KW-0378">Hydrolase</keyword>
<dbReference type="GO" id="GO:0031901">
    <property type="term" value="C:early endosome membrane"/>
    <property type="evidence" value="ECO:0007669"/>
    <property type="project" value="UniProtKB-SubCell"/>
</dbReference>
<feature type="domain" description="PLD phosphodiesterase" evidence="14">
    <location>
        <begin position="263"/>
        <end position="290"/>
    </location>
</feature>
<keyword evidence="13" id="KW-0812">Transmembrane</keyword>
<keyword evidence="3" id="KW-0540">Nuclease</keyword>
<dbReference type="GO" id="GO:0031902">
    <property type="term" value="C:late endosome membrane"/>
    <property type="evidence" value="ECO:0007669"/>
    <property type="project" value="UniProtKB-SubCell"/>
</dbReference>
<dbReference type="Pfam" id="PF13918">
    <property type="entry name" value="PLDc_3"/>
    <property type="match status" value="1"/>
</dbReference>
<dbReference type="Gene3D" id="3.30.870.10">
    <property type="entry name" value="Endonuclease Chain A"/>
    <property type="match status" value="2"/>
</dbReference>
<dbReference type="SMART" id="SM00155">
    <property type="entry name" value="PLDc"/>
    <property type="match status" value="2"/>
</dbReference>
<evidence type="ECO:0000256" key="3">
    <source>
        <dbReference type="ARBA" id="ARBA00022722"/>
    </source>
</evidence>
<evidence type="ECO:0000256" key="2">
    <source>
        <dbReference type="ARBA" id="ARBA00008664"/>
    </source>
</evidence>
<dbReference type="EMBL" id="KB600990">
    <property type="protein sequence ID" value="EMP24443.1"/>
    <property type="molecule type" value="Genomic_DNA"/>
</dbReference>
<dbReference type="eggNOG" id="KOG3603">
    <property type="taxonomic scope" value="Eukaryota"/>
</dbReference>
<feature type="domain" description="PLD phosphodiesterase" evidence="14">
    <location>
        <begin position="478"/>
        <end position="504"/>
    </location>
</feature>
<comment type="catalytic activity">
    <reaction evidence="7">
        <text>Exonucleolytic cleavage in the 5'- to 3'-direction to yield nucleoside 3'-phosphates.</text>
        <dbReference type="EC" id="3.1.16.1"/>
    </reaction>
</comment>
<dbReference type="InterPro" id="IPR001736">
    <property type="entry name" value="PLipase_D/transphosphatidylase"/>
</dbReference>
<evidence type="ECO:0000256" key="12">
    <source>
        <dbReference type="ARBA" id="ARBA00041681"/>
    </source>
</evidence>
<evidence type="ECO:0000313" key="15">
    <source>
        <dbReference type="EMBL" id="EMP24443.1"/>
    </source>
</evidence>
<evidence type="ECO:0000259" key="14">
    <source>
        <dbReference type="PROSITE" id="PS50035"/>
    </source>
</evidence>
<evidence type="ECO:0000256" key="10">
    <source>
        <dbReference type="ARBA" id="ARBA00039059"/>
    </source>
</evidence>
<keyword evidence="6" id="KW-0269">Exonuclease</keyword>
<keyword evidence="13" id="KW-1133">Transmembrane helix</keyword>
<dbReference type="Proteomes" id="UP000031443">
    <property type="component" value="Unassembled WGS sequence"/>
</dbReference>
<dbReference type="GO" id="GO:0004527">
    <property type="term" value="F:exonuclease activity"/>
    <property type="evidence" value="ECO:0007669"/>
    <property type="project" value="UniProtKB-KW"/>
</dbReference>
<dbReference type="PROSITE" id="PS50035">
    <property type="entry name" value="PLD"/>
    <property type="match status" value="2"/>
</dbReference>
<evidence type="ECO:0000256" key="8">
    <source>
        <dbReference type="ARBA" id="ARBA00037797"/>
    </source>
</evidence>
<dbReference type="GO" id="GO:0043202">
    <property type="term" value="C:lysosomal lumen"/>
    <property type="evidence" value="ECO:0007669"/>
    <property type="project" value="UniProtKB-SubCell"/>
</dbReference>
<feature type="transmembrane region" description="Helical" evidence="13">
    <location>
        <begin position="103"/>
        <end position="125"/>
    </location>
</feature>
<evidence type="ECO:0000256" key="7">
    <source>
        <dbReference type="ARBA" id="ARBA00035759"/>
    </source>
</evidence>
<dbReference type="InterPro" id="IPR050874">
    <property type="entry name" value="Diverse_PLD-related"/>
</dbReference>
<sequence length="561" mass="62407">MPGREFGTLRFLGQTGEVCWFVLLLRDSTLALRGSGKMKPSVTPNKVCLRNGHERCVSSLDPAVGCARDGPKSVWAPLDALESREELLPSEQPNRLSHKYSRCALPAVMLVGMLLAGVLTCLFVFPFGSPLERGNVGQDPDNTCSDPCRIVLVESIPEGMVYEDNSTVNPSTFQAWRNLIRGAKSSLDIASFYWTLTNDDTHTQEATADQGEEILAELLQLPQRGVSVRIAVSSPSSKQPLDDLQALEQSGAAVRKVDMRRLTDGVLHTKFWIVDKTHVYLGSANMDWRSLTQVKELGAAVYNCSCLAKDLGKIFEAYWVLGVPDASIPSPWPANYSTTYNKETPLEVQLNGTDAGVYLSSSPPALCAKGRTEDLHALLSIIDAASQFVHIAVMSYLPTMEFSHPRRYWPTIDNHLRKAAYERQVHIRLLIGCWEHSKPAMFPFLKSLAAMQDNGTHYSVEVRLFTVPVNETQAEIPYARVNHNKYMVTDKVAYIGTSNWSGDYFVRTAGSALVVNQCDANAQGEPTVQEQLQAVFERDWNSQYSRDISTLDQWENICRGH</sequence>
<organism evidence="15 16">
    <name type="scientific">Chelonia mydas</name>
    <name type="common">Green sea-turtle</name>
    <name type="synonym">Chelonia agassizi</name>
    <dbReference type="NCBI Taxonomy" id="8469"/>
    <lineage>
        <taxon>Eukaryota</taxon>
        <taxon>Metazoa</taxon>
        <taxon>Chordata</taxon>
        <taxon>Craniata</taxon>
        <taxon>Vertebrata</taxon>
        <taxon>Euteleostomi</taxon>
        <taxon>Archelosauria</taxon>
        <taxon>Testudinata</taxon>
        <taxon>Testudines</taxon>
        <taxon>Cryptodira</taxon>
        <taxon>Durocryptodira</taxon>
        <taxon>Americhelydia</taxon>
        <taxon>Chelonioidea</taxon>
        <taxon>Cheloniidae</taxon>
        <taxon>Chelonia</taxon>
    </lineage>
</organism>
<evidence type="ECO:0000256" key="4">
    <source>
        <dbReference type="ARBA" id="ARBA00022737"/>
    </source>
</evidence>
<evidence type="ECO:0000313" key="16">
    <source>
        <dbReference type="Proteomes" id="UP000031443"/>
    </source>
</evidence>
<evidence type="ECO:0000256" key="5">
    <source>
        <dbReference type="ARBA" id="ARBA00022801"/>
    </source>
</evidence>
<dbReference type="EC" id="3.1.16.1" evidence="10"/>
<gene>
    <name evidence="15" type="ORF">UY3_18486</name>
</gene>
<dbReference type="PANTHER" id="PTHR10185">
    <property type="entry name" value="PHOSPHOLIPASE D - RELATED"/>
    <property type="match status" value="1"/>
</dbReference>
<evidence type="ECO:0000256" key="11">
    <source>
        <dbReference type="ARBA" id="ARBA00039647"/>
    </source>
</evidence>
<dbReference type="PANTHER" id="PTHR10185:SF16">
    <property type="entry name" value="5'-3' EXONUCLEASE PLD3"/>
    <property type="match status" value="1"/>
</dbReference>
<dbReference type="SUPFAM" id="SSF56024">
    <property type="entry name" value="Phospholipase D/nuclease"/>
    <property type="match status" value="2"/>
</dbReference>
<keyword evidence="16" id="KW-1185">Reference proteome</keyword>
<accession>M7AXE5</accession>
<keyword evidence="13" id="KW-0472">Membrane</keyword>
<proteinExistence type="inferred from homology"/>
<comment type="similarity">
    <text evidence="2">Belongs to the phospholipase D family.</text>
</comment>
<name>M7AXE5_CHEMY</name>